<reference evidence="1 2" key="1">
    <citation type="submission" date="2023-07" db="EMBL/GenBank/DDBJ databases">
        <title>Comparative genomics of wheat-associated soil bacteria to identify genetic determinants of phenazine resistance.</title>
        <authorList>
            <person name="Mouncey N."/>
        </authorList>
    </citation>
    <scope>NUCLEOTIDE SEQUENCE [LARGE SCALE GENOMIC DNA]</scope>
    <source>
        <strain evidence="1 2">V3I3</strain>
    </source>
</reference>
<organism evidence="1 2">
    <name type="scientific">Agromyces ramosus</name>
    <dbReference type="NCBI Taxonomy" id="33879"/>
    <lineage>
        <taxon>Bacteria</taxon>
        <taxon>Bacillati</taxon>
        <taxon>Actinomycetota</taxon>
        <taxon>Actinomycetes</taxon>
        <taxon>Micrococcales</taxon>
        <taxon>Microbacteriaceae</taxon>
        <taxon>Agromyces</taxon>
    </lineage>
</organism>
<protein>
    <submittedName>
        <fullName evidence="1">Uncharacterized protein</fullName>
    </submittedName>
</protein>
<name>A0ABU0RAA2_9MICO</name>
<comment type="caution">
    <text evidence="1">The sequence shown here is derived from an EMBL/GenBank/DDBJ whole genome shotgun (WGS) entry which is preliminary data.</text>
</comment>
<keyword evidence="2" id="KW-1185">Reference proteome</keyword>
<gene>
    <name evidence="1" type="ORF">QFZ26_002560</name>
</gene>
<proteinExistence type="predicted"/>
<accession>A0ABU0RAA2</accession>
<evidence type="ECO:0000313" key="2">
    <source>
        <dbReference type="Proteomes" id="UP001239083"/>
    </source>
</evidence>
<dbReference type="Proteomes" id="UP001239083">
    <property type="component" value="Unassembled WGS sequence"/>
</dbReference>
<dbReference type="RefSeq" id="WP_307042711.1">
    <property type="nucleotide sequence ID" value="NZ_JAUSYY010000001.1"/>
</dbReference>
<dbReference type="EMBL" id="JAUSYY010000001">
    <property type="protein sequence ID" value="MDQ0895005.1"/>
    <property type="molecule type" value="Genomic_DNA"/>
</dbReference>
<sequence>MLVAIASAEVLDTYNGRATLLIADGSLHWMILGQVEPFDLWLEVPLTYDEQEQLSLQVPADLDTFVTSLSGRGARFTFSLDGERLAKRTISIDPSTRSIVAEGVLSLVAFLEAAAQEAGAGSKRELLTEARHEMSELIGYGYGPVT</sequence>
<evidence type="ECO:0000313" key="1">
    <source>
        <dbReference type="EMBL" id="MDQ0895005.1"/>
    </source>
</evidence>